<keyword evidence="2" id="KW-1185">Reference proteome</keyword>
<accession>A0AA36GMX4</accession>
<sequence length="103" mass="11448">MHYIGNFHADHSVHSKITGPSAAQTALTQPSCCVNITSCTCRTGQVLLNIDRQFHPVKTGNSDRLEESEEKIMRMSEVRNDHSEAGASLRKTDSWSMVEGYPL</sequence>
<dbReference type="EMBL" id="CATQJL010000112">
    <property type="protein sequence ID" value="CAJ0594959.1"/>
    <property type="molecule type" value="Genomic_DNA"/>
</dbReference>
<dbReference type="Proteomes" id="UP001176961">
    <property type="component" value="Unassembled WGS sequence"/>
</dbReference>
<proteinExistence type="predicted"/>
<name>A0AA36GMX4_CYLNA</name>
<organism evidence="1 2">
    <name type="scientific">Cylicocyclus nassatus</name>
    <name type="common">Nematode worm</name>
    <dbReference type="NCBI Taxonomy" id="53992"/>
    <lineage>
        <taxon>Eukaryota</taxon>
        <taxon>Metazoa</taxon>
        <taxon>Ecdysozoa</taxon>
        <taxon>Nematoda</taxon>
        <taxon>Chromadorea</taxon>
        <taxon>Rhabditida</taxon>
        <taxon>Rhabditina</taxon>
        <taxon>Rhabditomorpha</taxon>
        <taxon>Strongyloidea</taxon>
        <taxon>Strongylidae</taxon>
        <taxon>Cylicocyclus</taxon>
    </lineage>
</organism>
<comment type="caution">
    <text evidence="1">The sequence shown here is derived from an EMBL/GenBank/DDBJ whole genome shotgun (WGS) entry which is preliminary data.</text>
</comment>
<evidence type="ECO:0000313" key="2">
    <source>
        <dbReference type="Proteomes" id="UP001176961"/>
    </source>
</evidence>
<gene>
    <name evidence="1" type="ORF">CYNAS_LOCUS6942</name>
</gene>
<evidence type="ECO:0000313" key="1">
    <source>
        <dbReference type="EMBL" id="CAJ0594959.1"/>
    </source>
</evidence>
<reference evidence="1" key="1">
    <citation type="submission" date="2023-07" db="EMBL/GenBank/DDBJ databases">
        <authorList>
            <consortium name="CYATHOMIX"/>
        </authorList>
    </citation>
    <scope>NUCLEOTIDE SEQUENCE</scope>
    <source>
        <strain evidence="1">N/A</strain>
    </source>
</reference>
<dbReference type="AlphaFoldDB" id="A0AA36GMX4"/>
<protein>
    <submittedName>
        <fullName evidence="1">Uncharacterized protein</fullName>
    </submittedName>
</protein>